<sequence length="92" mass="10379">MQVKKLTIIILRARHSRSLSRDFKTPLSGIVICGIGCSLPPITNISILAHSYAKQKVNSRNTNFLPEYQEPKWSSPNARDCRQPANEFPISQ</sequence>
<name>A0A8X6M857_9ARAC</name>
<gene>
    <name evidence="2" type="ORF">TNIN_320831</name>
</gene>
<evidence type="ECO:0000256" key="1">
    <source>
        <dbReference type="SAM" id="MobiDB-lite"/>
    </source>
</evidence>
<feature type="region of interest" description="Disordered" evidence="1">
    <location>
        <begin position="68"/>
        <end position="92"/>
    </location>
</feature>
<protein>
    <submittedName>
        <fullName evidence="2">Uncharacterized protein</fullName>
    </submittedName>
</protein>
<proteinExistence type="predicted"/>
<accession>A0A8X6M857</accession>
<dbReference type="EMBL" id="BMAV01024754">
    <property type="protein sequence ID" value="GFS35844.1"/>
    <property type="molecule type" value="Genomic_DNA"/>
</dbReference>
<keyword evidence="3" id="KW-1185">Reference proteome</keyword>
<organism evidence="2 3">
    <name type="scientific">Trichonephila inaurata madagascariensis</name>
    <dbReference type="NCBI Taxonomy" id="2747483"/>
    <lineage>
        <taxon>Eukaryota</taxon>
        <taxon>Metazoa</taxon>
        <taxon>Ecdysozoa</taxon>
        <taxon>Arthropoda</taxon>
        <taxon>Chelicerata</taxon>
        <taxon>Arachnida</taxon>
        <taxon>Araneae</taxon>
        <taxon>Araneomorphae</taxon>
        <taxon>Entelegynae</taxon>
        <taxon>Araneoidea</taxon>
        <taxon>Nephilidae</taxon>
        <taxon>Trichonephila</taxon>
        <taxon>Trichonephila inaurata</taxon>
    </lineage>
</organism>
<comment type="caution">
    <text evidence="2">The sequence shown here is derived from an EMBL/GenBank/DDBJ whole genome shotgun (WGS) entry which is preliminary data.</text>
</comment>
<reference evidence="2" key="1">
    <citation type="submission" date="2020-08" db="EMBL/GenBank/DDBJ databases">
        <title>Multicomponent nature underlies the extraordinary mechanical properties of spider dragline silk.</title>
        <authorList>
            <person name="Kono N."/>
            <person name="Nakamura H."/>
            <person name="Mori M."/>
            <person name="Yoshida Y."/>
            <person name="Ohtoshi R."/>
            <person name="Malay A.D."/>
            <person name="Moran D.A.P."/>
            <person name="Tomita M."/>
            <person name="Numata K."/>
            <person name="Arakawa K."/>
        </authorList>
    </citation>
    <scope>NUCLEOTIDE SEQUENCE</scope>
</reference>
<dbReference type="Proteomes" id="UP000886998">
    <property type="component" value="Unassembled WGS sequence"/>
</dbReference>
<dbReference type="AlphaFoldDB" id="A0A8X6M857"/>
<evidence type="ECO:0000313" key="2">
    <source>
        <dbReference type="EMBL" id="GFS35844.1"/>
    </source>
</evidence>
<evidence type="ECO:0000313" key="3">
    <source>
        <dbReference type="Proteomes" id="UP000886998"/>
    </source>
</evidence>